<organism evidence="2 3">
    <name type="scientific">Roseofilum casamattae BLCC-M143</name>
    <dbReference type="NCBI Taxonomy" id="3022442"/>
    <lineage>
        <taxon>Bacteria</taxon>
        <taxon>Bacillati</taxon>
        <taxon>Cyanobacteriota</taxon>
        <taxon>Cyanophyceae</taxon>
        <taxon>Desertifilales</taxon>
        <taxon>Desertifilaceae</taxon>
        <taxon>Roseofilum</taxon>
        <taxon>Roseofilum casamattae</taxon>
    </lineage>
</organism>
<feature type="transmembrane region" description="Helical" evidence="1">
    <location>
        <begin position="12"/>
        <end position="32"/>
    </location>
</feature>
<proteinExistence type="predicted"/>
<gene>
    <name evidence="2" type="ORF">PMH09_17680</name>
</gene>
<keyword evidence="3" id="KW-1185">Reference proteome</keyword>
<comment type="caution">
    <text evidence="2">The sequence shown here is derived from an EMBL/GenBank/DDBJ whole genome shotgun (WGS) entry which is preliminary data.</text>
</comment>
<dbReference type="RefSeq" id="WP_283759672.1">
    <property type="nucleotide sequence ID" value="NZ_JAQOSQ010000024.1"/>
</dbReference>
<evidence type="ECO:0000313" key="3">
    <source>
        <dbReference type="Proteomes" id="UP001232992"/>
    </source>
</evidence>
<keyword evidence="1" id="KW-0812">Transmembrane</keyword>
<evidence type="ECO:0000256" key="1">
    <source>
        <dbReference type="SAM" id="Phobius"/>
    </source>
</evidence>
<sequence length="126" mass="13567">MPVYYIPQPPYALLLFGLLISLTSGAAFYATLTQSAQRWSKDTDAEDITKLQGPALLFPFTGIFGGACVFLSSGLGIFGFPPSLAYLISLPISLFVAGLVWYQLGQVLLQLQQGGSEALDLDSWSI</sequence>
<keyword evidence="1" id="KW-0472">Membrane</keyword>
<feature type="transmembrane region" description="Helical" evidence="1">
    <location>
        <begin position="84"/>
        <end position="102"/>
    </location>
</feature>
<feature type="transmembrane region" description="Helical" evidence="1">
    <location>
        <begin position="53"/>
        <end position="78"/>
    </location>
</feature>
<keyword evidence="1" id="KW-1133">Transmembrane helix</keyword>
<protein>
    <submittedName>
        <fullName evidence="2">Uncharacterized protein</fullName>
    </submittedName>
</protein>
<reference evidence="2 3" key="1">
    <citation type="submission" date="2023-01" db="EMBL/GenBank/DDBJ databases">
        <title>Novel diversity within Roseofilum (Cyanobacteria; Desertifilaceae) from marine benthic mats with descriptions of four novel species.</title>
        <authorList>
            <person name="Wang Y."/>
            <person name="Berthold D.E."/>
            <person name="Hu J."/>
            <person name="Lefler F.W."/>
            <person name="Laughinghouse H.D. IV."/>
        </authorList>
    </citation>
    <scope>NUCLEOTIDE SEQUENCE [LARGE SCALE GENOMIC DNA]</scope>
    <source>
        <strain evidence="2 3">BLCC-M143</strain>
    </source>
</reference>
<dbReference type="Proteomes" id="UP001232992">
    <property type="component" value="Unassembled WGS sequence"/>
</dbReference>
<accession>A0ABT7C0Q4</accession>
<name>A0ABT7C0Q4_9CYAN</name>
<evidence type="ECO:0000313" key="2">
    <source>
        <dbReference type="EMBL" id="MDJ1185020.1"/>
    </source>
</evidence>
<dbReference type="EMBL" id="JAQOSQ010000024">
    <property type="protein sequence ID" value="MDJ1185020.1"/>
    <property type="molecule type" value="Genomic_DNA"/>
</dbReference>